<name>A0ABV8SUC9_9GAMM</name>
<reference evidence="3" key="1">
    <citation type="journal article" date="2019" name="Int. J. Syst. Evol. Microbiol.">
        <title>The Global Catalogue of Microorganisms (GCM) 10K type strain sequencing project: providing services to taxonomists for standard genome sequencing and annotation.</title>
        <authorList>
            <consortium name="The Broad Institute Genomics Platform"/>
            <consortium name="The Broad Institute Genome Sequencing Center for Infectious Disease"/>
            <person name="Wu L."/>
            <person name="Ma J."/>
        </authorList>
    </citation>
    <scope>NUCLEOTIDE SEQUENCE [LARGE SCALE GENOMIC DNA]</scope>
    <source>
        <strain evidence="3">CGMCC 1.10759</strain>
    </source>
</reference>
<evidence type="ECO:0000313" key="2">
    <source>
        <dbReference type="EMBL" id="MFC4310193.1"/>
    </source>
</evidence>
<dbReference type="EMBL" id="JBHSDU010000003">
    <property type="protein sequence ID" value="MFC4310193.1"/>
    <property type="molecule type" value="Genomic_DNA"/>
</dbReference>
<comment type="caution">
    <text evidence="2">The sequence shown here is derived from an EMBL/GenBank/DDBJ whole genome shotgun (WGS) entry which is preliminary data.</text>
</comment>
<feature type="transmembrane region" description="Helical" evidence="1">
    <location>
        <begin position="15"/>
        <end position="37"/>
    </location>
</feature>
<keyword evidence="1" id="KW-1133">Transmembrane helix</keyword>
<evidence type="ECO:0000313" key="3">
    <source>
        <dbReference type="Proteomes" id="UP001595904"/>
    </source>
</evidence>
<accession>A0ABV8SUC9</accession>
<sequence>MNLQRHQSGWGSAEYLAILVGLMAVWRGAQAVLALLIEHHDEFSWALMIPF</sequence>
<dbReference type="Proteomes" id="UP001595904">
    <property type="component" value="Unassembled WGS sequence"/>
</dbReference>
<proteinExistence type="predicted"/>
<keyword evidence="1" id="KW-0472">Membrane</keyword>
<dbReference type="RefSeq" id="WP_380597484.1">
    <property type="nucleotide sequence ID" value="NZ_JBHSDU010000003.1"/>
</dbReference>
<organism evidence="2 3">
    <name type="scientific">Steroidobacter flavus</name>
    <dbReference type="NCBI Taxonomy" id="1842136"/>
    <lineage>
        <taxon>Bacteria</taxon>
        <taxon>Pseudomonadati</taxon>
        <taxon>Pseudomonadota</taxon>
        <taxon>Gammaproteobacteria</taxon>
        <taxon>Steroidobacterales</taxon>
        <taxon>Steroidobacteraceae</taxon>
        <taxon>Steroidobacter</taxon>
    </lineage>
</organism>
<evidence type="ECO:0000256" key="1">
    <source>
        <dbReference type="SAM" id="Phobius"/>
    </source>
</evidence>
<protein>
    <submittedName>
        <fullName evidence="2">Uncharacterized protein</fullName>
    </submittedName>
</protein>
<gene>
    <name evidence="2" type="ORF">ACFPN2_13965</name>
</gene>
<keyword evidence="1" id="KW-0812">Transmembrane</keyword>
<keyword evidence="3" id="KW-1185">Reference proteome</keyword>